<sequence length="336" mass="37460">MPPYREPTYTPPAAMPNHLIRHASLRQLQVFEAIVRLGSFTRAADELFVTQPTVSMQTKKLADALSLPLLENAGRQTLPTEAGAELYQAARAIFEVLSNLEMKLADLKGIKRGRLRLGVITTAKYFAPEILGEFCKLYPGIEVALKVSNRDRILDRINANEDDLYILGETHGDQVDVEAVPLAPNPLVVMAPRDHPLVGEKKIPLARIAQELFILREPGSGIRDATQRLFEQHGIRPRVRMELGSNEAIKHAIVGGLGLSVMSLHTLTLEGPEGPVALLDVEDFPIMRQWYLLYPKGKELSLVARAFLEFAVASTSKISDRMEQMWPKLAHHFRAP</sequence>
<dbReference type="PATRIC" id="fig|765912.4.peg.2893"/>
<dbReference type="SUPFAM" id="SSF53850">
    <property type="entry name" value="Periplasmic binding protein-like II"/>
    <property type="match status" value="1"/>
</dbReference>
<dbReference type="AlphaFoldDB" id="L0H1X2"/>
<keyword evidence="2" id="KW-0805">Transcription regulation</keyword>
<evidence type="ECO:0000313" key="7">
    <source>
        <dbReference type="Proteomes" id="UP000010816"/>
    </source>
</evidence>
<keyword evidence="7" id="KW-1185">Reference proteome</keyword>
<dbReference type="GO" id="GO:0003700">
    <property type="term" value="F:DNA-binding transcription factor activity"/>
    <property type="evidence" value="ECO:0007669"/>
    <property type="project" value="InterPro"/>
</dbReference>
<evidence type="ECO:0000256" key="1">
    <source>
        <dbReference type="ARBA" id="ARBA00009437"/>
    </source>
</evidence>
<reference evidence="6 7" key="1">
    <citation type="submission" date="2011-09" db="EMBL/GenBank/DDBJ databases">
        <title>Complete sequence of chromosome of Thioflavicoccus mobilis 8321.</title>
        <authorList>
            <consortium name="US DOE Joint Genome Institute"/>
            <person name="Lucas S."/>
            <person name="Han J."/>
            <person name="Lapidus A."/>
            <person name="Cheng J.-F."/>
            <person name="Goodwin L."/>
            <person name="Pitluck S."/>
            <person name="Peters L."/>
            <person name="Ovchinnikova G."/>
            <person name="Lu M."/>
            <person name="Detter J.C."/>
            <person name="Han C."/>
            <person name="Tapia R."/>
            <person name="Land M."/>
            <person name="Hauser L."/>
            <person name="Kyrpides N."/>
            <person name="Ivanova N."/>
            <person name="Pagani I."/>
            <person name="Vogl K."/>
            <person name="Liu Z."/>
            <person name="Imhoff J."/>
            <person name="Thiel V."/>
            <person name="Frigaard N.-U."/>
            <person name="Bryant D."/>
            <person name="Woyke T."/>
        </authorList>
    </citation>
    <scope>NUCLEOTIDE SEQUENCE [LARGE SCALE GENOMIC DNA]</scope>
    <source>
        <strain evidence="6 7">8321</strain>
    </source>
</reference>
<accession>L0H1X2</accession>
<dbReference type="EMBL" id="CP003051">
    <property type="protein sequence ID" value="AGA91650.1"/>
    <property type="molecule type" value="Genomic_DNA"/>
</dbReference>
<evidence type="ECO:0000313" key="6">
    <source>
        <dbReference type="EMBL" id="AGA91650.1"/>
    </source>
</evidence>
<proteinExistence type="inferred from homology"/>
<feature type="domain" description="HTH lysR-type" evidence="5">
    <location>
        <begin position="25"/>
        <end position="80"/>
    </location>
</feature>
<dbReference type="CDD" id="cd08419">
    <property type="entry name" value="PBP2_CbbR_RubisCO_like"/>
    <property type="match status" value="1"/>
</dbReference>
<dbReference type="PANTHER" id="PTHR30126">
    <property type="entry name" value="HTH-TYPE TRANSCRIPTIONAL REGULATOR"/>
    <property type="match status" value="1"/>
</dbReference>
<dbReference type="STRING" id="765912.Thimo_2958"/>
<comment type="similarity">
    <text evidence="1">Belongs to the LysR transcriptional regulatory family.</text>
</comment>
<dbReference type="Pfam" id="PF03466">
    <property type="entry name" value="LysR_substrate"/>
    <property type="match status" value="1"/>
</dbReference>
<dbReference type="InterPro" id="IPR000847">
    <property type="entry name" value="LysR_HTH_N"/>
</dbReference>
<dbReference type="GO" id="GO:0000976">
    <property type="term" value="F:transcription cis-regulatory region binding"/>
    <property type="evidence" value="ECO:0007669"/>
    <property type="project" value="TreeGrafter"/>
</dbReference>
<evidence type="ECO:0000256" key="4">
    <source>
        <dbReference type="ARBA" id="ARBA00023163"/>
    </source>
</evidence>
<dbReference type="SUPFAM" id="SSF46785">
    <property type="entry name" value="Winged helix' DNA-binding domain"/>
    <property type="match status" value="1"/>
</dbReference>
<dbReference type="Gene3D" id="3.40.190.290">
    <property type="match status" value="1"/>
</dbReference>
<protein>
    <submittedName>
        <fullName evidence="6">Transcriptional regulator</fullName>
    </submittedName>
</protein>
<evidence type="ECO:0000256" key="2">
    <source>
        <dbReference type="ARBA" id="ARBA00023015"/>
    </source>
</evidence>
<dbReference type="InterPro" id="IPR036388">
    <property type="entry name" value="WH-like_DNA-bd_sf"/>
</dbReference>
<dbReference type="InterPro" id="IPR036390">
    <property type="entry name" value="WH_DNA-bd_sf"/>
</dbReference>
<dbReference type="Proteomes" id="UP000010816">
    <property type="component" value="Chromosome"/>
</dbReference>
<dbReference type="Pfam" id="PF00126">
    <property type="entry name" value="HTH_1"/>
    <property type="match status" value="1"/>
</dbReference>
<dbReference type="PANTHER" id="PTHR30126:SF5">
    <property type="entry name" value="HTH-TYPE TRANSCRIPTIONAL ACTIVATOR CMPR"/>
    <property type="match status" value="1"/>
</dbReference>
<keyword evidence="4" id="KW-0804">Transcription</keyword>
<gene>
    <name evidence="6" type="ORF">Thimo_2958</name>
</gene>
<dbReference type="OrthoDB" id="5964649at2"/>
<dbReference type="eggNOG" id="COG0583">
    <property type="taxonomic scope" value="Bacteria"/>
</dbReference>
<organism evidence="6 7">
    <name type="scientific">Thioflavicoccus mobilis 8321</name>
    <dbReference type="NCBI Taxonomy" id="765912"/>
    <lineage>
        <taxon>Bacteria</taxon>
        <taxon>Pseudomonadati</taxon>
        <taxon>Pseudomonadota</taxon>
        <taxon>Gammaproteobacteria</taxon>
        <taxon>Chromatiales</taxon>
        <taxon>Chromatiaceae</taxon>
        <taxon>Thioflavicoccus</taxon>
    </lineage>
</organism>
<dbReference type="KEGG" id="tmb:Thimo_2958"/>
<dbReference type="Gene3D" id="1.10.10.10">
    <property type="entry name" value="Winged helix-like DNA-binding domain superfamily/Winged helix DNA-binding domain"/>
    <property type="match status" value="1"/>
</dbReference>
<keyword evidence="3" id="KW-0238">DNA-binding</keyword>
<dbReference type="HOGENOM" id="CLU_039613_6_1_6"/>
<dbReference type="PROSITE" id="PS50931">
    <property type="entry name" value="HTH_LYSR"/>
    <property type="match status" value="1"/>
</dbReference>
<evidence type="ECO:0000256" key="3">
    <source>
        <dbReference type="ARBA" id="ARBA00023125"/>
    </source>
</evidence>
<evidence type="ECO:0000259" key="5">
    <source>
        <dbReference type="PROSITE" id="PS50931"/>
    </source>
</evidence>
<name>L0H1X2_9GAMM</name>
<dbReference type="InterPro" id="IPR005119">
    <property type="entry name" value="LysR_subst-bd"/>
</dbReference>